<organism evidence="2 3">
    <name type="scientific">Hebeloma cylindrosporum</name>
    <dbReference type="NCBI Taxonomy" id="76867"/>
    <lineage>
        <taxon>Eukaryota</taxon>
        <taxon>Fungi</taxon>
        <taxon>Dikarya</taxon>
        <taxon>Basidiomycota</taxon>
        <taxon>Agaricomycotina</taxon>
        <taxon>Agaricomycetes</taxon>
        <taxon>Agaricomycetidae</taxon>
        <taxon>Agaricales</taxon>
        <taxon>Agaricineae</taxon>
        <taxon>Hymenogastraceae</taxon>
        <taxon>Hebeloma</taxon>
    </lineage>
</organism>
<keyword evidence="3" id="KW-1185">Reference proteome</keyword>
<proteinExistence type="predicted"/>
<feature type="compositionally biased region" description="Polar residues" evidence="1">
    <location>
        <begin position="16"/>
        <end position="32"/>
    </location>
</feature>
<protein>
    <submittedName>
        <fullName evidence="2">Uncharacterized protein</fullName>
    </submittedName>
</protein>
<name>A0A0C2XFE1_HEBCY</name>
<feature type="region of interest" description="Disordered" evidence="1">
    <location>
        <begin position="1"/>
        <end position="32"/>
    </location>
</feature>
<dbReference type="AlphaFoldDB" id="A0A0C2XFE1"/>
<evidence type="ECO:0000313" key="2">
    <source>
        <dbReference type="EMBL" id="KIM36628.1"/>
    </source>
</evidence>
<evidence type="ECO:0000256" key="1">
    <source>
        <dbReference type="SAM" id="MobiDB-lite"/>
    </source>
</evidence>
<dbReference type="EMBL" id="KN831803">
    <property type="protein sequence ID" value="KIM36628.1"/>
    <property type="molecule type" value="Genomic_DNA"/>
</dbReference>
<accession>A0A0C2XFE1</accession>
<dbReference type="Proteomes" id="UP000053424">
    <property type="component" value="Unassembled WGS sequence"/>
</dbReference>
<sequence>MCTHQLSETPIGASGKCQNQRAISRSSPTTTTMSQLLATDGVPSNPRIAFEALIVPQLLITSTNNRSQRARLVQLELRCETY</sequence>
<evidence type="ECO:0000313" key="3">
    <source>
        <dbReference type="Proteomes" id="UP000053424"/>
    </source>
</evidence>
<dbReference type="HOGENOM" id="CLU_2558538_0_0_1"/>
<gene>
    <name evidence="2" type="ORF">M413DRAFT_448980</name>
</gene>
<reference evidence="2 3" key="1">
    <citation type="submission" date="2014-04" db="EMBL/GenBank/DDBJ databases">
        <authorList>
            <consortium name="DOE Joint Genome Institute"/>
            <person name="Kuo A."/>
            <person name="Gay G."/>
            <person name="Dore J."/>
            <person name="Kohler A."/>
            <person name="Nagy L.G."/>
            <person name="Floudas D."/>
            <person name="Copeland A."/>
            <person name="Barry K.W."/>
            <person name="Cichocki N."/>
            <person name="Veneault-Fourrey C."/>
            <person name="LaButti K."/>
            <person name="Lindquist E.A."/>
            <person name="Lipzen A."/>
            <person name="Lundell T."/>
            <person name="Morin E."/>
            <person name="Murat C."/>
            <person name="Sun H."/>
            <person name="Tunlid A."/>
            <person name="Henrissat B."/>
            <person name="Grigoriev I.V."/>
            <person name="Hibbett D.S."/>
            <person name="Martin F."/>
            <person name="Nordberg H.P."/>
            <person name="Cantor M.N."/>
            <person name="Hua S.X."/>
        </authorList>
    </citation>
    <scope>NUCLEOTIDE SEQUENCE [LARGE SCALE GENOMIC DNA]</scope>
    <source>
        <strain evidence="3">h7</strain>
    </source>
</reference>
<reference evidence="3" key="2">
    <citation type="submission" date="2015-01" db="EMBL/GenBank/DDBJ databases">
        <title>Evolutionary Origins and Diversification of the Mycorrhizal Mutualists.</title>
        <authorList>
            <consortium name="DOE Joint Genome Institute"/>
            <consortium name="Mycorrhizal Genomics Consortium"/>
            <person name="Kohler A."/>
            <person name="Kuo A."/>
            <person name="Nagy L.G."/>
            <person name="Floudas D."/>
            <person name="Copeland A."/>
            <person name="Barry K.W."/>
            <person name="Cichocki N."/>
            <person name="Veneault-Fourrey C."/>
            <person name="LaButti K."/>
            <person name="Lindquist E.A."/>
            <person name="Lipzen A."/>
            <person name="Lundell T."/>
            <person name="Morin E."/>
            <person name="Murat C."/>
            <person name="Riley R."/>
            <person name="Ohm R."/>
            <person name="Sun H."/>
            <person name="Tunlid A."/>
            <person name="Henrissat B."/>
            <person name="Grigoriev I.V."/>
            <person name="Hibbett D.S."/>
            <person name="Martin F."/>
        </authorList>
    </citation>
    <scope>NUCLEOTIDE SEQUENCE [LARGE SCALE GENOMIC DNA]</scope>
    <source>
        <strain evidence="3">h7</strain>
    </source>
</reference>